<dbReference type="EMBL" id="CADCWF010000316">
    <property type="protein sequence ID" value="CAA9577608.1"/>
    <property type="molecule type" value="Genomic_DNA"/>
</dbReference>
<name>A0A6J4VJB3_9BACT</name>
<feature type="region of interest" description="Disordered" evidence="1">
    <location>
        <begin position="1"/>
        <end position="118"/>
    </location>
</feature>
<accession>A0A6J4VJB3</accession>
<feature type="compositionally biased region" description="Basic and acidic residues" evidence="1">
    <location>
        <begin position="83"/>
        <end position="110"/>
    </location>
</feature>
<reference evidence="2" key="1">
    <citation type="submission" date="2020-02" db="EMBL/GenBank/DDBJ databases">
        <authorList>
            <person name="Meier V. D."/>
        </authorList>
    </citation>
    <scope>NUCLEOTIDE SEQUENCE</scope>
    <source>
        <strain evidence="2">AVDCRST_MAG59</strain>
    </source>
</reference>
<feature type="compositionally biased region" description="Basic residues" evidence="1">
    <location>
        <begin position="7"/>
        <end position="21"/>
    </location>
</feature>
<feature type="region of interest" description="Disordered" evidence="1">
    <location>
        <begin position="266"/>
        <end position="305"/>
    </location>
</feature>
<feature type="non-terminal residue" evidence="2">
    <location>
        <position position="305"/>
    </location>
</feature>
<sequence length="305" mass="34435">GPLHPRPAARPRLRPPRRQRGHLLPDPPGAGRPLRGRRARPARGDPGRPRRQVRVRPARLAAVPQLPRQRRPRRLRRPLPGADDDRRRADQGHLAGHDPDRPPDDRDLLPARHPARLRCRRPPQFVPRLFPHLRFHPRPGAAQLRRRHLVDPPLRGPPRLAADRRLGQAGALRPAGARLQPGADGVGRPLHPDQPGRHPRRRPRPDRPRQGALEHASPDLARRPQRPDPLRHRYAAGDPQHPDRLDLHRAGVSNPRARPLLRHLHLHPRLPDDPGAGPPGRGRLGRHLPPDRPPLHPARPPDPAV</sequence>
<protein>
    <submittedName>
        <fullName evidence="2">Oligopeptide transport system permease protein OppB</fullName>
    </submittedName>
</protein>
<feature type="compositionally biased region" description="Basic and acidic residues" evidence="1">
    <location>
        <begin position="216"/>
        <end position="231"/>
    </location>
</feature>
<feature type="region of interest" description="Disordered" evidence="1">
    <location>
        <begin position="172"/>
        <end position="248"/>
    </location>
</feature>
<feature type="non-terminal residue" evidence="2">
    <location>
        <position position="1"/>
    </location>
</feature>
<dbReference type="AlphaFoldDB" id="A0A6J4VJB3"/>
<gene>
    <name evidence="2" type="ORF">AVDCRST_MAG59-4316</name>
</gene>
<evidence type="ECO:0000256" key="1">
    <source>
        <dbReference type="SAM" id="MobiDB-lite"/>
    </source>
</evidence>
<feature type="compositionally biased region" description="Low complexity" evidence="1">
    <location>
        <begin position="58"/>
        <end position="67"/>
    </location>
</feature>
<organism evidence="2">
    <name type="scientific">uncultured Thermomicrobiales bacterium</name>
    <dbReference type="NCBI Taxonomy" id="1645740"/>
    <lineage>
        <taxon>Bacteria</taxon>
        <taxon>Pseudomonadati</taxon>
        <taxon>Thermomicrobiota</taxon>
        <taxon>Thermomicrobia</taxon>
        <taxon>Thermomicrobiales</taxon>
        <taxon>environmental samples</taxon>
    </lineage>
</organism>
<evidence type="ECO:0000313" key="2">
    <source>
        <dbReference type="EMBL" id="CAA9577608.1"/>
    </source>
</evidence>
<feature type="compositionally biased region" description="Basic residues" evidence="1">
    <location>
        <begin position="68"/>
        <end position="77"/>
    </location>
</feature>
<proteinExistence type="predicted"/>
<feature type="compositionally biased region" description="Pro residues" evidence="1">
    <location>
        <begin position="295"/>
        <end position="305"/>
    </location>
</feature>